<proteinExistence type="predicted"/>
<dbReference type="PANTHER" id="PTHR10527">
    <property type="entry name" value="IMPORTIN BETA"/>
    <property type="match status" value="1"/>
</dbReference>
<dbReference type="PROSITE" id="PS50166">
    <property type="entry name" value="IMPORTIN_B_NT"/>
    <property type="match status" value="1"/>
</dbReference>
<evidence type="ECO:0000256" key="2">
    <source>
        <dbReference type="ARBA" id="ARBA00004496"/>
    </source>
</evidence>
<feature type="repeat" description="HEAT" evidence="8">
    <location>
        <begin position="393"/>
        <end position="431"/>
    </location>
</feature>
<keyword evidence="3" id="KW-0813">Transport</keyword>
<organism evidence="10 11">
    <name type="scientific">Zalerion maritima</name>
    <dbReference type="NCBI Taxonomy" id="339359"/>
    <lineage>
        <taxon>Eukaryota</taxon>
        <taxon>Fungi</taxon>
        <taxon>Dikarya</taxon>
        <taxon>Ascomycota</taxon>
        <taxon>Pezizomycotina</taxon>
        <taxon>Sordariomycetes</taxon>
        <taxon>Lulworthiomycetidae</taxon>
        <taxon>Lulworthiales</taxon>
        <taxon>Lulworthiaceae</taxon>
        <taxon>Zalerion</taxon>
    </lineage>
</organism>
<protein>
    <recommendedName>
        <fullName evidence="9">Importin N-terminal domain-containing protein</fullName>
    </recommendedName>
</protein>
<keyword evidence="6" id="KW-0653">Protein transport</keyword>
<evidence type="ECO:0000259" key="9">
    <source>
        <dbReference type="PROSITE" id="PS50166"/>
    </source>
</evidence>
<gene>
    <name evidence="10" type="ORF">MKZ38_006962</name>
</gene>
<evidence type="ECO:0000256" key="3">
    <source>
        <dbReference type="ARBA" id="ARBA00022448"/>
    </source>
</evidence>
<evidence type="ECO:0000313" key="10">
    <source>
        <dbReference type="EMBL" id="KAJ2895055.1"/>
    </source>
</evidence>
<dbReference type="PROSITE" id="PS50077">
    <property type="entry name" value="HEAT_REPEAT"/>
    <property type="match status" value="1"/>
</dbReference>
<keyword evidence="11" id="KW-1185">Reference proteome</keyword>
<dbReference type="Gene3D" id="1.25.10.10">
    <property type="entry name" value="Leucine-rich Repeat Variant"/>
    <property type="match status" value="1"/>
</dbReference>
<dbReference type="InterPro" id="IPR057672">
    <property type="entry name" value="TPR_IPO4/5"/>
</dbReference>
<evidence type="ECO:0000256" key="5">
    <source>
        <dbReference type="ARBA" id="ARBA00022737"/>
    </source>
</evidence>
<keyword evidence="7" id="KW-0539">Nucleus</keyword>
<dbReference type="GO" id="GO:0006606">
    <property type="term" value="P:protein import into nucleus"/>
    <property type="evidence" value="ECO:0007669"/>
    <property type="project" value="InterPro"/>
</dbReference>
<keyword evidence="4" id="KW-0963">Cytoplasm</keyword>
<dbReference type="InterPro" id="IPR001494">
    <property type="entry name" value="Importin-beta_N"/>
</dbReference>
<dbReference type="SUPFAM" id="SSF48371">
    <property type="entry name" value="ARM repeat"/>
    <property type="match status" value="2"/>
</dbReference>
<dbReference type="GO" id="GO:0031267">
    <property type="term" value="F:small GTPase binding"/>
    <property type="evidence" value="ECO:0007669"/>
    <property type="project" value="InterPro"/>
</dbReference>
<dbReference type="GO" id="GO:0005634">
    <property type="term" value="C:nucleus"/>
    <property type="evidence" value="ECO:0007669"/>
    <property type="project" value="UniProtKB-ARBA"/>
</dbReference>
<evidence type="ECO:0000256" key="6">
    <source>
        <dbReference type="ARBA" id="ARBA00022927"/>
    </source>
</evidence>
<comment type="subcellular location">
    <subcellularLocation>
        <location evidence="2">Cytoplasm</location>
    </subcellularLocation>
    <subcellularLocation>
        <location evidence="1">Nucleus</location>
    </subcellularLocation>
</comment>
<evidence type="ECO:0000313" key="11">
    <source>
        <dbReference type="Proteomes" id="UP001201980"/>
    </source>
</evidence>
<evidence type="ECO:0000256" key="1">
    <source>
        <dbReference type="ARBA" id="ARBA00004123"/>
    </source>
</evidence>
<dbReference type="EMBL" id="JAKWBI020000432">
    <property type="protein sequence ID" value="KAJ2895055.1"/>
    <property type="molecule type" value="Genomic_DNA"/>
</dbReference>
<keyword evidence="5" id="KW-0677">Repeat</keyword>
<accession>A0AAD5RN55</accession>
<dbReference type="SMART" id="SM00913">
    <property type="entry name" value="IBN_N"/>
    <property type="match status" value="1"/>
</dbReference>
<dbReference type="InterPro" id="IPR055406">
    <property type="entry name" value="HEAT_Maestro"/>
</dbReference>
<dbReference type="Pfam" id="PF25780">
    <property type="entry name" value="TPR_IPO5"/>
    <property type="match status" value="1"/>
</dbReference>
<dbReference type="InterPro" id="IPR021133">
    <property type="entry name" value="HEAT_type_2"/>
</dbReference>
<evidence type="ECO:0000256" key="8">
    <source>
        <dbReference type="PROSITE-ProRule" id="PRU00103"/>
    </source>
</evidence>
<dbReference type="Proteomes" id="UP001201980">
    <property type="component" value="Unassembled WGS sequence"/>
</dbReference>
<dbReference type="GO" id="GO:0005737">
    <property type="term" value="C:cytoplasm"/>
    <property type="evidence" value="ECO:0007669"/>
    <property type="project" value="UniProtKB-SubCell"/>
</dbReference>
<feature type="domain" description="Importin N-terminal" evidence="9">
    <location>
        <begin position="24"/>
        <end position="92"/>
    </location>
</feature>
<reference evidence="10" key="1">
    <citation type="submission" date="2022-07" db="EMBL/GenBank/DDBJ databases">
        <title>Draft genome sequence of Zalerion maritima ATCC 34329, a (micro)plastics degrading marine fungus.</title>
        <authorList>
            <person name="Paco A."/>
            <person name="Goncalves M.F.M."/>
            <person name="Rocha-Santos T.A.P."/>
            <person name="Alves A."/>
        </authorList>
    </citation>
    <scope>NUCLEOTIDE SEQUENCE</scope>
    <source>
        <strain evidence="10">ATCC 34329</strain>
    </source>
</reference>
<dbReference type="Pfam" id="PF23227">
    <property type="entry name" value="HEAT_MROH2B_C"/>
    <property type="match status" value="1"/>
</dbReference>
<evidence type="ECO:0000256" key="4">
    <source>
        <dbReference type="ARBA" id="ARBA00022490"/>
    </source>
</evidence>
<dbReference type="SMART" id="SM01349">
    <property type="entry name" value="TOG"/>
    <property type="match status" value="1"/>
</dbReference>
<dbReference type="InterPro" id="IPR016024">
    <property type="entry name" value="ARM-type_fold"/>
</dbReference>
<dbReference type="InterPro" id="IPR040122">
    <property type="entry name" value="Importin_beta"/>
</dbReference>
<dbReference type="InterPro" id="IPR034085">
    <property type="entry name" value="TOG"/>
</dbReference>
<name>A0AAD5RN55_9PEZI</name>
<dbReference type="AlphaFoldDB" id="A0AAD5RN55"/>
<comment type="caution">
    <text evidence="10">The sequence shown here is derived from an EMBL/GenBank/DDBJ whole genome shotgun (WGS) entry which is preliminary data.</text>
</comment>
<dbReference type="InterPro" id="IPR011989">
    <property type="entry name" value="ARM-like"/>
</dbReference>
<evidence type="ECO:0000256" key="7">
    <source>
        <dbReference type="ARBA" id="ARBA00023242"/>
    </source>
</evidence>
<sequence>MDNQKLVELLQASLVPDTLRVIQATADLQKNYHSKPECVPALIEIATTHSDSTIRQQAAVFAARQVPRHWDKIEGSVDKDAIRKHLLQSTLNEQTTLARHSLSRVIAAIAGVDLPKQQWPELLPGIVSECRSSSVANREVCSFILFAILEDDPTHVLNDLHGLFDLLQVLIKDGESSHVCINAMQITSCFLDVIHPDEDTKSLQAIRTLIPSMVDVLKDVIVAQDDEKVKVAFEIIQSLLFYESAIVSNHLVDLVLFMVELGANTEADDEIRIMAITFLNQAVRYRRMKIQSMRNVAGAPDMGSLLTIKSMEIVAEIDDDEDDDDITPGRSALGLIDQLAADLPPRQVIVPLLNKLPEYSKSENAAFRRAGILSLGTCVEGAPDFVSTQLPTILPILMTLLNDSDVTVRSAALVGLTRIAEEMSEALAPYHKDLMSVVIQNLEFAKNNTTLPTPDTAQKKNIAVIRIVCTALDSVVEGLDTKDMSAYAQELISQIAPLLSHRDSKIKAAASSALGAIAQSVGKDFEPYFQHSIQALAPFIVIKDTEEDMDLRSSVCDSMGRFATAVGPETFKPYLNDLMLASEEGLHLDSSRLKETSFILWSSLAKVYEGQFAHYLPGVMKGLFDSLELDEEEISIAVDEASELLHTQEAVVSQGRRLKVKVVKEEDEMEEDNEEGEFTAISAQALEKEIAVEVLGDVITHACDSTQVGNYLEKSIEMVAPLVEHAYEGIRKSSIGCLYRCYARLTQLTEETAGRTWESNPPLQSTDAMKKLGSIVTQATTAIWEEEMDRNVVAEINRNLSAVLKTCGPAILTENPKFFDHILQVMTLILNRNHTSQQDFGEGEDVDAPQQGTSEYDWVTIDTALDVLIALSVVLKGDAIKVWQLFEKQILKVAVSDESNERSIAVGVIAEMTAHIGAEITPFTEKILKNVLRRLSDQDLETRSNAAYATGQLILHSTASNVYLPSYPTVLQKLENMLSITEARVRDNAAGCLCRMVMAHPEQVPLSDVLPPLVALLPLKEDYEENAPVYKCIFGLYERSEPTIQSLTPQLVLVFEQVLGPPSSQLNADTRSTVCALVAELYKAQPNLFASHAKVLQLAGLS</sequence>